<evidence type="ECO:0000313" key="2">
    <source>
        <dbReference type="EMBL" id="CAG8483403.1"/>
    </source>
</evidence>
<name>A0A9N8WHB9_9GLOM</name>
<dbReference type="EMBL" id="CAJVPS010000401">
    <property type="protein sequence ID" value="CAG8483403.1"/>
    <property type="molecule type" value="Genomic_DNA"/>
</dbReference>
<proteinExistence type="predicted"/>
<dbReference type="Proteomes" id="UP000789508">
    <property type="component" value="Unassembled WGS sequence"/>
</dbReference>
<dbReference type="OrthoDB" id="2684236at2759"/>
<accession>A0A9N8WHB9</accession>
<gene>
    <name evidence="2" type="ORF">ALEPTO_LOCUS2607</name>
</gene>
<protein>
    <submittedName>
        <fullName evidence="2">2103_t:CDS:1</fullName>
    </submittedName>
</protein>
<dbReference type="Pfam" id="PF07173">
    <property type="entry name" value="GRDP-like"/>
    <property type="match status" value="2"/>
</dbReference>
<dbReference type="AlphaFoldDB" id="A0A9N8WHB9"/>
<evidence type="ECO:0000313" key="3">
    <source>
        <dbReference type="Proteomes" id="UP000789508"/>
    </source>
</evidence>
<organism evidence="2 3">
    <name type="scientific">Ambispora leptoticha</name>
    <dbReference type="NCBI Taxonomy" id="144679"/>
    <lineage>
        <taxon>Eukaryota</taxon>
        <taxon>Fungi</taxon>
        <taxon>Fungi incertae sedis</taxon>
        <taxon>Mucoromycota</taxon>
        <taxon>Glomeromycotina</taxon>
        <taxon>Glomeromycetes</taxon>
        <taxon>Archaeosporales</taxon>
        <taxon>Ambisporaceae</taxon>
        <taxon>Ambispora</taxon>
    </lineage>
</organism>
<dbReference type="InterPro" id="IPR009836">
    <property type="entry name" value="GRDP-like"/>
</dbReference>
<evidence type="ECO:0000256" key="1">
    <source>
        <dbReference type="SAM" id="MobiDB-lite"/>
    </source>
</evidence>
<reference evidence="2" key="1">
    <citation type="submission" date="2021-06" db="EMBL/GenBank/DDBJ databases">
        <authorList>
            <person name="Kallberg Y."/>
            <person name="Tangrot J."/>
            <person name="Rosling A."/>
        </authorList>
    </citation>
    <scope>NUCLEOTIDE SEQUENCE</scope>
    <source>
        <strain evidence="2">FL130A</strain>
    </source>
</reference>
<comment type="caution">
    <text evidence="2">The sequence shown here is derived from an EMBL/GenBank/DDBJ whole genome shotgun (WGS) entry which is preliminary data.</text>
</comment>
<feature type="compositionally biased region" description="Basic and acidic residues" evidence="1">
    <location>
        <begin position="75"/>
        <end position="90"/>
    </location>
</feature>
<feature type="region of interest" description="Disordered" evidence="1">
    <location>
        <begin position="65"/>
        <end position="95"/>
    </location>
</feature>
<dbReference type="PANTHER" id="PTHR34365">
    <property type="entry name" value="ENOLASE (DUF1399)"/>
    <property type="match status" value="1"/>
</dbReference>
<dbReference type="PANTHER" id="PTHR34365:SF7">
    <property type="entry name" value="GLYCINE-RICH DOMAIN-CONTAINING PROTEIN 1"/>
    <property type="match status" value="1"/>
</dbReference>
<sequence>MEKLRPKEDAEILNGPLLVRSSSTVHRRSINKNDLISEDTNKSLMKGEFLNPSNTRKAIGRLYRRATSPNLNARTAKEEKQPEEKQEQKAPETQVRILKKVFSNSNWKSSSSTLQTPVSTNLVTVKEEITSMLAKQGTTEVRFNLEDMVNTDSLRAHLTLLKKFKSLEQPDSQTDVCYLLRAQERYKLWLNLLEQGKFSSPPLPPLDVCYIWHAHCLSPLRYFEDTQRLGFGRSINYNLPLRKLNELWDESSKHMHERSQQIWEQNTGKPWVLDPSDDSDFEFDCPWCAMPLHISAKNYMNLMRTQDHVETCFHCGALLSQDSISAKKFLDDVAEWMTSNKVEDLNTTTRQQYIRGTLVDIRTGEICYESTKTDCDLLFDVTSPHIVQLVAVQRLESKKCQWAIITNALKLRMEELKRQWKIENIRKGVVERIISSYAGITSTFSIDLVSAVLRQREFTHKMVTSDNNNDAAGWIERPEVLANIPIRYQKFLRLLRKPDLLLVPMLDIDLGWHTHMLHPKAYRKFTKTHLKRVINHDDTISQPVLEQGFSKTGKAWYKKYKEPYYPSNNFISNPSNDPTKKDWLKPSKKVMASIPNYGAFFFWKSKKNNKKEEREFKRRHSSYHITQPQPQAQLQKKYSFSRLTTIMSIQELQGKSDDEYETKNTTTSQNFLFNSTLYPQHDYGSCGSCGPGNCGMDAEDDDFNLINQYVVDL</sequence>
<keyword evidence="3" id="KW-1185">Reference proteome</keyword>